<feature type="coiled-coil region" evidence="1">
    <location>
        <begin position="303"/>
        <end position="336"/>
    </location>
</feature>
<keyword evidence="1" id="KW-0175">Coiled coil</keyword>
<dbReference type="RefSeq" id="WP_002594948.1">
    <property type="nucleotide sequence ID" value="NZ_KB850998.1"/>
</dbReference>
<evidence type="ECO:0000313" key="3">
    <source>
        <dbReference type="Proteomes" id="UP000013085"/>
    </source>
</evidence>
<dbReference type="InterPro" id="IPR039498">
    <property type="entry name" value="NTP_transf_5"/>
</dbReference>
<evidence type="ECO:0000256" key="1">
    <source>
        <dbReference type="SAM" id="Coils"/>
    </source>
</evidence>
<dbReference type="AlphaFoldDB" id="A0A0E2HFJ4"/>
<evidence type="ECO:0008006" key="4">
    <source>
        <dbReference type="Google" id="ProtNLM"/>
    </source>
</evidence>
<dbReference type="Pfam" id="PF14907">
    <property type="entry name" value="NTP_transf_5"/>
    <property type="match status" value="1"/>
</dbReference>
<accession>A0A0E2HFJ4</accession>
<sequence length="389" mass="46282">MNRLIFEGRFLVNLTGSIMRQDDLRPVHGRLDWERMYRTADYHRIANIIYLGVLGNGERVPARWKNRFFERYQEALRFGDICAHAENEILTLLDMGGISCTVLESCGIRDLYHIHEIAANSPLRLYLDSESYSLAKGYLVDLGYETDRFYDGFGEHMKRVSGFEVDIYYKIPFPVRLFEKQMLYLLEHAQVRSTYQYVRTLPVEDQFLFRLAEAACHYVTDELLIRELLDIYVIYQAWQAQLNQEYIMKKLSDFHIDELAGKLVQISCMWFGTKKDAVFGLLPEDMGVFDVLENRMLSRGAIMKETDTQAACLRQLIQKEQDRERHRKKLERVRKKAKECWQRFTRRLSWIFPEYKYMCAIYPVLEKIPFLLPFCWISRDIRLLLGMFR</sequence>
<protein>
    <recommendedName>
        <fullName evidence="4">Nucleotidyltransferase</fullName>
    </recommendedName>
</protein>
<evidence type="ECO:0000313" key="2">
    <source>
        <dbReference type="EMBL" id="ENZ18788.1"/>
    </source>
</evidence>
<dbReference type="EMBL" id="AGYR01000007">
    <property type="protein sequence ID" value="ENZ18788.1"/>
    <property type="molecule type" value="Genomic_DNA"/>
</dbReference>
<dbReference type="Proteomes" id="UP000013085">
    <property type="component" value="Unassembled WGS sequence"/>
</dbReference>
<gene>
    <name evidence="2" type="ORF">HMPREF1090_01105</name>
</gene>
<dbReference type="PATRIC" id="fig|999408.3.peg.1184"/>
<name>A0A0E2HFJ4_9FIRM</name>
<proteinExistence type="predicted"/>
<dbReference type="HOGENOM" id="CLU_046245_0_0_9"/>
<organism evidence="2 3">
    <name type="scientific">[Clostridium] clostridioforme 90A8</name>
    <dbReference type="NCBI Taxonomy" id="999408"/>
    <lineage>
        <taxon>Bacteria</taxon>
        <taxon>Bacillati</taxon>
        <taxon>Bacillota</taxon>
        <taxon>Clostridia</taxon>
        <taxon>Lachnospirales</taxon>
        <taxon>Lachnospiraceae</taxon>
        <taxon>Enterocloster</taxon>
    </lineage>
</organism>
<reference evidence="2 3" key="1">
    <citation type="submission" date="2013-01" db="EMBL/GenBank/DDBJ databases">
        <title>The Genome Sequence of Clostridium clostridioforme 90A8.</title>
        <authorList>
            <consortium name="The Broad Institute Genome Sequencing Platform"/>
            <person name="Earl A."/>
            <person name="Ward D."/>
            <person name="Feldgarden M."/>
            <person name="Gevers D."/>
            <person name="Courvalin P."/>
            <person name="Lambert T."/>
            <person name="Walker B."/>
            <person name="Young S.K."/>
            <person name="Zeng Q."/>
            <person name="Gargeya S."/>
            <person name="Fitzgerald M."/>
            <person name="Haas B."/>
            <person name="Abouelleil A."/>
            <person name="Alvarado L."/>
            <person name="Arachchi H.M."/>
            <person name="Berlin A.M."/>
            <person name="Chapman S.B."/>
            <person name="Dewar J."/>
            <person name="Goldberg J."/>
            <person name="Griggs A."/>
            <person name="Gujja S."/>
            <person name="Hansen M."/>
            <person name="Howarth C."/>
            <person name="Imamovic A."/>
            <person name="Larimer J."/>
            <person name="McCowan C."/>
            <person name="Murphy C."/>
            <person name="Neiman D."/>
            <person name="Pearson M."/>
            <person name="Priest M."/>
            <person name="Roberts A."/>
            <person name="Saif S."/>
            <person name="Shea T."/>
            <person name="Sisk P."/>
            <person name="Sykes S."/>
            <person name="Wortman J."/>
            <person name="Nusbaum C."/>
            <person name="Birren B."/>
        </authorList>
    </citation>
    <scope>NUCLEOTIDE SEQUENCE [LARGE SCALE GENOMIC DNA]</scope>
    <source>
        <strain evidence="2 3">90A8</strain>
    </source>
</reference>
<comment type="caution">
    <text evidence="2">The sequence shown here is derived from an EMBL/GenBank/DDBJ whole genome shotgun (WGS) entry which is preliminary data.</text>
</comment>